<comment type="caution">
    <text evidence="2">The sequence shown here is derived from an EMBL/GenBank/DDBJ whole genome shotgun (WGS) entry which is preliminary data.</text>
</comment>
<dbReference type="Pfam" id="PF00578">
    <property type="entry name" value="AhpC-TSA"/>
    <property type="match status" value="1"/>
</dbReference>
<evidence type="ECO:0000313" key="2">
    <source>
        <dbReference type="EMBL" id="KFX70752.1"/>
    </source>
</evidence>
<dbReference type="GO" id="GO:0016209">
    <property type="term" value="F:antioxidant activity"/>
    <property type="evidence" value="ECO:0007669"/>
    <property type="project" value="InterPro"/>
</dbReference>
<keyword evidence="3" id="KW-1185">Reference proteome</keyword>
<dbReference type="AlphaFoldDB" id="A0A0A1YLE1"/>
<dbReference type="GO" id="GO:0016491">
    <property type="term" value="F:oxidoreductase activity"/>
    <property type="evidence" value="ECO:0007669"/>
    <property type="project" value="InterPro"/>
</dbReference>
<proteinExistence type="predicted"/>
<feature type="domain" description="Thioredoxin" evidence="1">
    <location>
        <begin position="4"/>
        <end position="163"/>
    </location>
</feature>
<dbReference type="Gene3D" id="3.40.30.10">
    <property type="entry name" value="Glutaredoxin"/>
    <property type="match status" value="1"/>
</dbReference>
<gene>
    <name evidence="2" type="ORF">TMS3_0102070</name>
</gene>
<protein>
    <submittedName>
        <fullName evidence="2">Alkyl hydroperoxide reductase</fullName>
    </submittedName>
</protein>
<evidence type="ECO:0000313" key="3">
    <source>
        <dbReference type="Proteomes" id="UP000030063"/>
    </source>
</evidence>
<dbReference type="Proteomes" id="UP000030063">
    <property type="component" value="Unassembled WGS sequence"/>
</dbReference>
<evidence type="ECO:0000259" key="1">
    <source>
        <dbReference type="PROSITE" id="PS51352"/>
    </source>
</evidence>
<reference evidence="2 3" key="1">
    <citation type="journal article" date="2014" name="Genome Announc.">
        <title>Draft Genome Sequence of Petroleum Oil-Degrading Marine Bacterium Pseudomonas taeanensis Strain MS-3, Isolated from a Crude Oil-Contaminated Seashore.</title>
        <authorList>
            <person name="Lee S.Y."/>
            <person name="Kim S.H."/>
            <person name="Lee D.G."/>
            <person name="Shin S."/>
            <person name="Yun S.H."/>
            <person name="Choi C.W."/>
            <person name="Chung Y.H."/>
            <person name="Choi J.S."/>
            <person name="Kahng H.Y."/>
            <person name="Kim S.I."/>
        </authorList>
    </citation>
    <scope>NUCLEOTIDE SEQUENCE [LARGE SCALE GENOMIC DNA]</scope>
    <source>
        <strain evidence="2 3">MS-3</strain>
    </source>
</reference>
<organism evidence="2 3">
    <name type="scientific">Pseudomonas taeanensis MS-3</name>
    <dbReference type="NCBI Taxonomy" id="1395571"/>
    <lineage>
        <taxon>Bacteria</taxon>
        <taxon>Pseudomonadati</taxon>
        <taxon>Pseudomonadota</taxon>
        <taxon>Gammaproteobacteria</taxon>
        <taxon>Pseudomonadales</taxon>
        <taxon>Pseudomonadaceae</taxon>
        <taxon>Pseudomonas</taxon>
    </lineage>
</organism>
<dbReference type="InterPro" id="IPR000866">
    <property type="entry name" value="AhpC/TSA"/>
</dbReference>
<dbReference type="InterPro" id="IPR013766">
    <property type="entry name" value="Thioredoxin_domain"/>
</dbReference>
<dbReference type="SUPFAM" id="SSF52833">
    <property type="entry name" value="Thioredoxin-like"/>
    <property type="match status" value="1"/>
</dbReference>
<accession>A0A0A1YLE1</accession>
<name>A0A0A1YLE1_9PSED</name>
<dbReference type="eggNOG" id="COG0450">
    <property type="taxonomic scope" value="Bacteria"/>
</dbReference>
<sequence>MTHLVPRQAVPALSVALMPEGQWTLNQDKPKNFTLLVFYRGLHCPICRKSLQELNGQVERFAEKGVEVIALSCDSRERAEKTQASWAIDKVRLGYGLSLDEARRWGLFISAAKPGSEEPAHFSEPGVFLLRPDGTLYMSSVNSMPFARPHFDEILGAVDYILSNDYPARGEA</sequence>
<dbReference type="InterPro" id="IPR036249">
    <property type="entry name" value="Thioredoxin-like_sf"/>
</dbReference>
<dbReference type="PROSITE" id="PS51352">
    <property type="entry name" value="THIOREDOXIN_2"/>
    <property type="match status" value="1"/>
</dbReference>
<dbReference type="EMBL" id="AWSQ01000001">
    <property type="protein sequence ID" value="KFX70752.1"/>
    <property type="molecule type" value="Genomic_DNA"/>
</dbReference>
<dbReference type="RefSeq" id="WP_025163573.1">
    <property type="nucleotide sequence ID" value="NZ_AWSQ01000001.1"/>
</dbReference>
<dbReference type="STRING" id="1395571.TMS3_0102070"/>
<dbReference type="OrthoDB" id="9809746at2"/>